<evidence type="ECO:0000256" key="6">
    <source>
        <dbReference type="ARBA" id="ARBA00022989"/>
    </source>
</evidence>
<evidence type="ECO:0000313" key="10">
    <source>
        <dbReference type="EMBL" id="ARF67802.1"/>
    </source>
</evidence>
<dbReference type="PANTHER" id="PTHR30294:SF29">
    <property type="entry name" value="MULTIDRUG ABC TRANSPORTER PERMEASE YBHS-RELATED"/>
    <property type="match status" value="1"/>
</dbReference>
<keyword evidence="6 8" id="KW-1133">Transmembrane helix</keyword>
<feature type="transmembrane region" description="Helical" evidence="8">
    <location>
        <begin position="271"/>
        <end position="291"/>
    </location>
</feature>
<dbReference type="InterPro" id="IPR047817">
    <property type="entry name" value="ABC2_TM_bact-type"/>
</dbReference>
<gene>
    <name evidence="10" type="ORF">B7C51_08120</name>
</gene>
<keyword evidence="4" id="KW-1003">Cell membrane</keyword>
<dbReference type="PROSITE" id="PS51012">
    <property type="entry name" value="ABC_TM2"/>
    <property type="match status" value="1"/>
</dbReference>
<keyword evidence="5 8" id="KW-0812">Transmembrane</keyword>
<proteinExistence type="inferred from homology"/>
<comment type="similarity">
    <text evidence="2">Belongs to the ABC-2 integral membrane protein family.</text>
</comment>
<dbReference type="EMBL" id="CP020557">
    <property type="protein sequence ID" value="ARF67802.1"/>
    <property type="molecule type" value="Genomic_DNA"/>
</dbReference>
<dbReference type="GO" id="GO:0005886">
    <property type="term" value="C:plasma membrane"/>
    <property type="evidence" value="ECO:0007669"/>
    <property type="project" value="UniProtKB-SubCell"/>
</dbReference>
<sequence>MLTMVVYQLKLMFRNRIAILATISVPLLLTYLFSFSQGSDGKMVLYVADLDQSTYSTQFINILNSHNNVKVKTASEDTIKAKVDSQDLPLGLVIGQGFGHHLNDENNAQVRIIKNFETSSSAMLEQLITGSLEMVKQVVKDSQYASQALSLDADKLAMNVFENLKTSDQITVNDQTLENGKTNQDNATVRLIGFLVMFIWFVVVQGLRTFIDERENKTFHRIISTPISYFKHFISKMLASYLFGIILILVILITGQYILKVKIADHYLAVGIVFAAYLFALTAITLVVVPFMKDQKQFTASTSILIAVTGILGGSFFPMEIAPKFMQNISMITPERWAIQTLKAVIFNGSSLYSELMPLGIFAGVGVLALGVSFVFVNRSLKV</sequence>
<dbReference type="Proteomes" id="UP000192727">
    <property type="component" value="Chromosome"/>
</dbReference>
<dbReference type="InterPro" id="IPR051449">
    <property type="entry name" value="ABC-2_transporter_component"/>
</dbReference>
<dbReference type="AlphaFoldDB" id="A0A1V0US56"/>
<evidence type="ECO:0000259" key="9">
    <source>
        <dbReference type="PROSITE" id="PS51012"/>
    </source>
</evidence>
<evidence type="ECO:0000256" key="5">
    <source>
        <dbReference type="ARBA" id="ARBA00022692"/>
    </source>
</evidence>
<dbReference type="PANTHER" id="PTHR30294">
    <property type="entry name" value="MEMBRANE COMPONENT OF ABC TRANSPORTER YHHJ-RELATED"/>
    <property type="match status" value="1"/>
</dbReference>
<evidence type="ECO:0000256" key="8">
    <source>
        <dbReference type="SAM" id="Phobius"/>
    </source>
</evidence>
<evidence type="ECO:0000256" key="3">
    <source>
        <dbReference type="ARBA" id="ARBA00022448"/>
    </source>
</evidence>
<dbReference type="GO" id="GO:0140359">
    <property type="term" value="F:ABC-type transporter activity"/>
    <property type="evidence" value="ECO:0007669"/>
    <property type="project" value="InterPro"/>
</dbReference>
<name>A0A1V0US56_9BACL</name>
<protein>
    <submittedName>
        <fullName evidence="10">Multidrug ABC transporter</fullName>
    </submittedName>
</protein>
<reference evidence="10 11" key="1">
    <citation type="submission" date="2017-03" db="EMBL/GenBank/DDBJ databases">
        <title>Paenibacillus larvae genome sequencing.</title>
        <authorList>
            <person name="Dingman D.W."/>
        </authorList>
    </citation>
    <scope>NUCLEOTIDE SEQUENCE [LARGE SCALE GENOMIC DNA]</scope>
    <source>
        <strain evidence="10 11">SAG 10367</strain>
    </source>
</reference>
<evidence type="ECO:0000256" key="2">
    <source>
        <dbReference type="ARBA" id="ARBA00007783"/>
    </source>
</evidence>
<evidence type="ECO:0000256" key="1">
    <source>
        <dbReference type="ARBA" id="ARBA00004651"/>
    </source>
</evidence>
<feature type="transmembrane region" description="Helical" evidence="8">
    <location>
        <begin position="298"/>
        <end position="317"/>
    </location>
</feature>
<dbReference type="Gene3D" id="3.40.1710.10">
    <property type="entry name" value="abc type-2 transporter like domain"/>
    <property type="match status" value="1"/>
</dbReference>
<keyword evidence="3" id="KW-0813">Transport</keyword>
<dbReference type="InterPro" id="IPR013525">
    <property type="entry name" value="ABC2_TM"/>
</dbReference>
<comment type="subcellular location">
    <subcellularLocation>
        <location evidence="1">Cell membrane</location>
        <topology evidence="1">Multi-pass membrane protein</topology>
    </subcellularLocation>
</comment>
<feature type="transmembrane region" description="Helical" evidence="8">
    <location>
        <begin position="191"/>
        <end position="211"/>
    </location>
</feature>
<evidence type="ECO:0000313" key="11">
    <source>
        <dbReference type="Proteomes" id="UP000192727"/>
    </source>
</evidence>
<feature type="domain" description="ABC transmembrane type-2" evidence="9">
    <location>
        <begin position="154"/>
        <end position="380"/>
    </location>
</feature>
<evidence type="ECO:0000256" key="4">
    <source>
        <dbReference type="ARBA" id="ARBA00022475"/>
    </source>
</evidence>
<accession>A0A1V0US56</accession>
<feature type="transmembrane region" description="Helical" evidence="8">
    <location>
        <begin position="238"/>
        <end position="259"/>
    </location>
</feature>
<dbReference type="RefSeq" id="WP_083039558.1">
    <property type="nucleotide sequence ID" value="NZ_CP020557.1"/>
</dbReference>
<evidence type="ECO:0000256" key="7">
    <source>
        <dbReference type="ARBA" id="ARBA00023136"/>
    </source>
</evidence>
<organism evidence="10 11">
    <name type="scientific">Paenibacillus larvae subsp. pulvifaciens</name>
    <dbReference type="NCBI Taxonomy" id="1477"/>
    <lineage>
        <taxon>Bacteria</taxon>
        <taxon>Bacillati</taxon>
        <taxon>Bacillota</taxon>
        <taxon>Bacilli</taxon>
        <taxon>Bacillales</taxon>
        <taxon>Paenibacillaceae</taxon>
        <taxon>Paenibacillus</taxon>
    </lineage>
</organism>
<feature type="transmembrane region" description="Helical" evidence="8">
    <location>
        <begin position="356"/>
        <end position="377"/>
    </location>
</feature>
<dbReference type="Pfam" id="PF12698">
    <property type="entry name" value="ABC2_membrane_3"/>
    <property type="match status" value="1"/>
</dbReference>
<keyword evidence="7 8" id="KW-0472">Membrane</keyword>